<keyword evidence="4" id="KW-1185">Reference proteome</keyword>
<evidence type="ECO:0000313" key="3">
    <source>
        <dbReference type="EMBL" id="MBE1598818.1"/>
    </source>
</evidence>
<dbReference type="Pfam" id="PF20182">
    <property type="entry name" value="DUF6545"/>
    <property type="match status" value="1"/>
</dbReference>
<dbReference type="RefSeq" id="WP_050398853.1">
    <property type="nucleotide sequence ID" value="NZ_JADBGF010000001.1"/>
</dbReference>
<dbReference type="NCBIfam" id="NF042915">
    <property type="entry name" value="MAB_1171c_fam"/>
    <property type="match status" value="1"/>
</dbReference>
<name>A0A8I0PBU0_9ACTN</name>
<feature type="transmembrane region" description="Helical" evidence="1">
    <location>
        <begin position="92"/>
        <end position="111"/>
    </location>
</feature>
<feature type="domain" description="DUF6545" evidence="2">
    <location>
        <begin position="236"/>
        <end position="365"/>
    </location>
</feature>
<keyword evidence="1" id="KW-0472">Membrane</keyword>
<feature type="transmembrane region" description="Helical" evidence="1">
    <location>
        <begin position="21"/>
        <end position="38"/>
    </location>
</feature>
<dbReference type="InterPro" id="IPR046675">
    <property type="entry name" value="DUF6545"/>
</dbReference>
<comment type="caution">
    <text evidence="3">The sequence shown here is derived from an EMBL/GenBank/DDBJ whole genome shotgun (WGS) entry which is preliminary data.</text>
</comment>
<dbReference type="InterPro" id="IPR050039">
    <property type="entry name" value="MAB_1171c-like"/>
</dbReference>
<feature type="transmembrane region" description="Helical" evidence="1">
    <location>
        <begin position="164"/>
        <end position="187"/>
    </location>
</feature>
<dbReference type="AlphaFoldDB" id="A0A8I0PBU0"/>
<dbReference type="OrthoDB" id="3675041at2"/>
<gene>
    <name evidence="3" type="ORF">H4687_004947</name>
</gene>
<feature type="transmembrane region" description="Helical" evidence="1">
    <location>
        <begin position="131"/>
        <end position="152"/>
    </location>
</feature>
<keyword evidence="1" id="KW-1133">Transmembrane helix</keyword>
<evidence type="ECO:0000256" key="1">
    <source>
        <dbReference type="SAM" id="Phobius"/>
    </source>
</evidence>
<feature type="transmembrane region" description="Helical" evidence="1">
    <location>
        <begin position="58"/>
        <end position="80"/>
    </location>
</feature>
<sequence length="369" mass="41090">MLIIGSLWKFVDLVRAPHDRLLRTLVSCLLLLLVGEILSFPQMIRAVDGLTAVGVDKVAYNAVHMIGVYVLVLFFLSSVLGASAEYRRQLNVNTALLAVVLISLATCMIATPASMRAHTLSTPHMAQPAIMSFYVIGNLYYIYVYLTAKLWVSRCARMASRHLALGLWTMVVGLFGLMIAAVNRLIWAFQRIGEPGSREAFRIMNSSMTDWALSIVLIGICYSASVQMFLCWKSALHHRRMYSELTPLWSALVAAYPDLVLNRPEASMWSRVRRPRAHERFYRRLIECRDGLVRLSPYLTRVAPHADLAHGPPEQTAKYITEALALQPATEDPEMALFAARVALPHTNDLGADVGALISISHALRGRAS</sequence>
<dbReference type="Proteomes" id="UP000629287">
    <property type="component" value="Unassembled WGS sequence"/>
</dbReference>
<protein>
    <recommendedName>
        <fullName evidence="2">DUF6545 domain-containing protein</fullName>
    </recommendedName>
</protein>
<keyword evidence="1" id="KW-0812">Transmembrane</keyword>
<accession>A0A8I0PBU0</accession>
<evidence type="ECO:0000313" key="4">
    <source>
        <dbReference type="Proteomes" id="UP000629287"/>
    </source>
</evidence>
<organism evidence="3 4">
    <name type="scientific">Streptomyces stelliscabiei</name>
    <dbReference type="NCBI Taxonomy" id="146820"/>
    <lineage>
        <taxon>Bacteria</taxon>
        <taxon>Bacillati</taxon>
        <taxon>Actinomycetota</taxon>
        <taxon>Actinomycetes</taxon>
        <taxon>Kitasatosporales</taxon>
        <taxon>Streptomycetaceae</taxon>
        <taxon>Streptomyces</taxon>
    </lineage>
</organism>
<evidence type="ECO:0000259" key="2">
    <source>
        <dbReference type="Pfam" id="PF20182"/>
    </source>
</evidence>
<reference evidence="3 4" key="1">
    <citation type="submission" date="2020-10" db="EMBL/GenBank/DDBJ databases">
        <title>Sequencing the genomes of 1000 actinobacteria strains.</title>
        <authorList>
            <person name="Klenk H.-P."/>
        </authorList>
    </citation>
    <scope>NUCLEOTIDE SEQUENCE [LARGE SCALE GENOMIC DNA]</scope>
    <source>
        <strain evidence="3 4">DSM 41803</strain>
    </source>
</reference>
<proteinExistence type="predicted"/>
<feature type="transmembrane region" description="Helical" evidence="1">
    <location>
        <begin position="211"/>
        <end position="232"/>
    </location>
</feature>
<dbReference type="GeneID" id="86829508"/>
<dbReference type="EMBL" id="JADBGF010000001">
    <property type="protein sequence ID" value="MBE1598818.1"/>
    <property type="molecule type" value="Genomic_DNA"/>
</dbReference>